<reference evidence="2 3" key="1">
    <citation type="submission" date="2014-01" db="EMBL/GenBank/DDBJ databases">
        <title>Comparative genomics of Fusobacterium necrophorum wild isolates.</title>
        <authorList>
            <person name="Kittichotirat W."/>
            <person name="Bumgarner R.E."/>
            <person name="Lawrence P."/>
        </authorList>
    </citation>
    <scope>NUCLEOTIDE SEQUENCE [LARGE SCALE GENOMIC DNA]</scope>
    <source>
        <strain evidence="2 3">DJ-2</strain>
    </source>
</reference>
<evidence type="ECO:0000313" key="2">
    <source>
        <dbReference type="EMBL" id="KDE71770.1"/>
    </source>
</evidence>
<sequence length="33" mass="3971">MEMDLKDLVNSVNRESEYSFSQPVEQNTVLRRR</sequence>
<name>A0AB73C2F1_9FUSO</name>
<organism evidence="2 3">
    <name type="scientific">Fusobacterium necrophorum DJ-2</name>
    <dbReference type="NCBI Taxonomy" id="1441737"/>
    <lineage>
        <taxon>Bacteria</taxon>
        <taxon>Fusobacteriati</taxon>
        <taxon>Fusobacteriota</taxon>
        <taxon>Fusobacteriia</taxon>
        <taxon>Fusobacteriales</taxon>
        <taxon>Fusobacteriaceae</taxon>
        <taxon>Fusobacterium</taxon>
    </lineage>
</organism>
<gene>
    <name evidence="2" type="ORF">FUSO8_07505</name>
</gene>
<dbReference type="EMBL" id="JAAH01000089">
    <property type="protein sequence ID" value="KDE71770.1"/>
    <property type="molecule type" value="Genomic_DNA"/>
</dbReference>
<accession>A0AB73C2F1</accession>
<evidence type="ECO:0000256" key="1">
    <source>
        <dbReference type="SAM" id="MobiDB-lite"/>
    </source>
</evidence>
<dbReference type="AlphaFoldDB" id="A0AB73C2F1"/>
<protein>
    <submittedName>
        <fullName evidence="2">Uncharacterized protein</fullName>
    </submittedName>
</protein>
<proteinExistence type="predicted"/>
<dbReference type="Proteomes" id="UP000027058">
    <property type="component" value="Unassembled WGS sequence"/>
</dbReference>
<evidence type="ECO:0000313" key="3">
    <source>
        <dbReference type="Proteomes" id="UP000027058"/>
    </source>
</evidence>
<comment type="caution">
    <text evidence="2">The sequence shown here is derived from an EMBL/GenBank/DDBJ whole genome shotgun (WGS) entry which is preliminary data.</text>
</comment>
<feature type="region of interest" description="Disordered" evidence="1">
    <location>
        <begin position="13"/>
        <end position="33"/>
    </location>
</feature>